<dbReference type="Proteomes" id="UP000009169">
    <property type="component" value="Unassembled WGS sequence"/>
</dbReference>
<proteinExistence type="predicted"/>
<dbReference type="AlphaFoldDB" id="F2Q1B1"/>
<dbReference type="EMBL" id="DS995768">
    <property type="protein sequence ID" value="EGE07929.1"/>
    <property type="molecule type" value="Genomic_DNA"/>
</dbReference>
<reference evidence="2" key="1">
    <citation type="journal article" date="2012" name="MBio">
        <title>Comparative genome analysis of Trichophyton rubrum and related dermatophytes reveals candidate genes involved in infection.</title>
        <authorList>
            <person name="Martinez D.A."/>
            <person name="Oliver B.G."/>
            <person name="Graeser Y."/>
            <person name="Goldberg J.M."/>
            <person name="Li W."/>
            <person name="Martinez-Rossi N.M."/>
            <person name="Monod M."/>
            <person name="Shelest E."/>
            <person name="Barton R.C."/>
            <person name="Birch E."/>
            <person name="Brakhage A.A."/>
            <person name="Chen Z."/>
            <person name="Gurr S.J."/>
            <person name="Heiman D."/>
            <person name="Heitman J."/>
            <person name="Kosti I."/>
            <person name="Rossi A."/>
            <person name="Saif S."/>
            <person name="Samalova M."/>
            <person name="Saunders C.W."/>
            <person name="Shea T."/>
            <person name="Summerbell R.C."/>
            <person name="Xu J."/>
            <person name="Young S."/>
            <person name="Zeng Q."/>
            <person name="Birren B.W."/>
            <person name="Cuomo C.A."/>
            <person name="White T.C."/>
        </authorList>
    </citation>
    <scope>NUCLEOTIDE SEQUENCE [LARGE SCALE GENOMIC DNA]</scope>
    <source>
        <strain evidence="2">ATCC MYA-4606 / CBS 127.97</strain>
    </source>
</reference>
<keyword evidence="2" id="KW-1185">Reference proteome</keyword>
<dbReference type="HOGENOM" id="CLU_125121_0_0_1"/>
<dbReference type="eggNOG" id="ENOG502RQ46">
    <property type="taxonomic scope" value="Eukaryota"/>
</dbReference>
<organism evidence="1 2">
    <name type="scientific">Trichophyton equinum (strain ATCC MYA-4606 / CBS 127.97)</name>
    <name type="common">Horse ringworm fungus</name>
    <dbReference type="NCBI Taxonomy" id="559882"/>
    <lineage>
        <taxon>Eukaryota</taxon>
        <taxon>Fungi</taxon>
        <taxon>Dikarya</taxon>
        <taxon>Ascomycota</taxon>
        <taxon>Pezizomycotina</taxon>
        <taxon>Eurotiomycetes</taxon>
        <taxon>Eurotiomycetidae</taxon>
        <taxon>Onygenales</taxon>
        <taxon>Arthrodermataceae</taxon>
        <taxon>Trichophyton</taxon>
    </lineage>
</organism>
<protein>
    <submittedName>
        <fullName evidence="1">Uncharacterized protein</fullName>
    </submittedName>
</protein>
<gene>
    <name evidence="1" type="ORF">TEQG_06961</name>
</gene>
<accession>F2Q1B1</accession>
<dbReference type="VEuPathDB" id="FungiDB:TEQG_06961"/>
<evidence type="ECO:0000313" key="1">
    <source>
        <dbReference type="EMBL" id="EGE07929.1"/>
    </source>
</evidence>
<name>F2Q1B1_TRIEC</name>
<sequence length="141" mass="15979">MVGLRLEPFKLHWQTIQLAQLVQLARPVGLSTENLSAKDRPTKEDTATCIIFFGRRANHASPSSKRQHGRKRRIFRPQLTCGAMFCPRGINKEHPGFNHENQHYGDLESPLEVGEEDKERLLVSVMIVPLRAALAQTTNIN</sequence>
<evidence type="ECO:0000313" key="2">
    <source>
        <dbReference type="Proteomes" id="UP000009169"/>
    </source>
</evidence>